<dbReference type="Proteomes" id="UP000054843">
    <property type="component" value="Unassembled WGS sequence"/>
</dbReference>
<dbReference type="EMBL" id="JYDO01000287">
    <property type="protein sequence ID" value="KRZ65863.1"/>
    <property type="molecule type" value="Genomic_DNA"/>
</dbReference>
<reference evidence="2 3" key="1">
    <citation type="submission" date="2015-01" db="EMBL/GenBank/DDBJ databases">
        <title>Evolution of Trichinella species and genotypes.</title>
        <authorList>
            <person name="Korhonen P.K."/>
            <person name="Edoardo P."/>
            <person name="Giuseppe L.R."/>
            <person name="Gasser R.B."/>
        </authorList>
    </citation>
    <scope>NUCLEOTIDE SEQUENCE [LARGE SCALE GENOMIC DNA]</scope>
    <source>
        <strain evidence="2">ISS1980</strain>
    </source>
</reference>
<name>A0A0V1M299_9BILA</name>
<protein>
    <submittedName>
        <fullName evidence="2">Uncharacterized protein</fullName>
    </submittedName>
</protein>
<feature type="region of interest" description="Disordered" evidence="1">
    <location>
        <begin position="26"/>
        <end position="52"/>
    </location>
</feature>
<dbReference type="AlphaFoldDB" id="A0A0V1M299"/>
<comment type="caution">
    <text evidence="2">The sequence shown here is derived from an EMBL/GenBank/DDBJ whole genome shotgun (WGS) entry which is preliminary data.</text>
</comment>
<proteinExistence type="predicted"/>
<keyword evidence="3" id="KW-1185">Reference proteome</keyword>
<feature type="compositionally biased region" description="Basic and acidic residues" evidence="1">
    <location>
        <begin position="30"/>
        <end position="40"/>
    </location>
</feature>
<evidence type="ECO:0000313" key="3">
    <source>
        <dbReference type="Proteomes" id="UP000054843"/>
    </source>
</evidence>
<gene>
    <name evidence="2" type="ORF">T10_5260</name>
</gene>
<evidence type="ECO:0000313" key="2">
    <source>
        <dbReference type="EMBL" id="KRZ65863.1"/>
    </source>
</evidence>
<accession>A0A0V1M299</accession>
<organism evidence="2 3">
    <name type="scientific">Trichinella papuae</name>
    <dbReference type="NCBI Taxonomy" id="268474"/>
    <lineage>
        <taxon>Eukaryota</taxon>
        <taxon>Metazoa</taxon>
        <taxon>Ecdysozoa</taxon>
        <taxon>Nematoda</taxon>
        <taxon>Enoplea</taxon>
        <taxon>Dorylaimia</taxon>
        <taxon>Trichinellida</taxon>
        <taxon>Trichinellidae</taxon>
        <taxon>Trichinella</taxon>
    </lineage>
</organism>
<evidence type="ECO:0000256" key="1">
    <source>
        <dbReference type="SAM" id="MobiDB-lite"/>
    </source>
</evidence>
<sequence length="178" mass="19529">MTLDIFQTVEDCLTIRNKYLQMTPQTVPKADAREQSDKIRATSPQRPFTSNASSRMVKLQQSLFLSNQNHPSKVGCSIRGVGISRMQKITIIEDEQAKLKNAVSSSKPSLVRSSSPLLCSLQLLLTTTFSSMLANLYRARGVSRANHGPNSSIPDACSSTTVYIDGQKRGSHVACRVV</sequence>
<feature type="compositionally biased region" description="Polar residues" evidence="1">
    <location>
        <begin position="42"/>
        <end position="52"/>
    </location>
</feature>